<evidence type="ECO:0000313" key="5">
    <source>
        <dbReference type="Proteomes" id="UP000038045"/>
    </source>
</evidence>
<sequence length="223" mass="24156">LMREPQLVADCVAAMKQAVSVPATVKCRIGVDDQDPVVSLFATVDASAAVGITSFVVHARKAWLKGLSPKENRDVPPLDYDLVRRLKRERPHLTICINGGIGDLDQAEAHLKADDGVQLDGVMLGRAAYHEPALMGQVDRRLFGLRYRPYVAGRLAEGAHLAGMARHMLGLMHGRAGARAYRRILTVEGVKAGAGLEVVDRAVEAVREAEARHSRLGENEEAA</sequence>
<dbReference type="Proteomes" id="UP000038045">
    <property type="component" value="Unplaced"/>
</dbReference>
<dbReference type="SUPFAM" id="SSF51395">
    <property type="entry name" value="FMN-linked oxidoreductases"/>
    <property type="match status" value="1"/>
</dbReference>
<name>A0A0N5A7H8_PARTI</name>
<keyword evidence="3" id="KW-0694">RNA-binding</keyword>
<evidence type="ECO:0000256" key="1">
    <source>
        <dbReference type="ARBA" id="ARBA00022555"/>
    </source>
</evidence>
<protein>
    <submittedName>
        <fullName evidence="6">Dus domain-containing protein</fullName>
    </submittedName>
</protein>
<dbReference type="InterPro" id="IPR004653">
    <property type="entry name" value="DusA"/>
</dbReference>
<dbReference type="GO" id="GO:0017150">
    <property type="term" value="F:tRNA dihydrouridine synthase activity"/>
    <property type="evidence" value="ECO:0007669"/>
    <property type="project" value="InterPro"/>
</dbReference>
<proteinExistence type="predicted"/>
<evidence type="ECO:0000313" key="6">
    <source>
        <dbReference type="WBParaSite" id="PTRK_0001795800.1"/>
    </source>
</evidence>
<dbReference type="Gene3D" id="3.20.20.70">
    <property type="entry name" value="Aldolase class I"/>
    <property type="match status" value="1"/>
</dbReference>
<evidence type="ECO:0000256" key="2">
    <source>
        <dbReference type="ARBA" id="ARBA00022857"/>
    </source>
</evidence>
<dbReference type="InterPro" id="IPR035587">
    <property type="entry name" value="DUS-like_FMN-bd"/>
</dbReference>
<evidence type="ECO:0000256" key="3">
    <source>
        <dbReference type="ARBA" id="ARBA00022884"/>
    </source>
</evidence>
<dbReference type="Gene3D" id="1.20.120.1460">
    <property type="match status" value="1"/>
</dbReference>
<dbReference type="STRING" id="131310.A0A0N5A7H8"/>
<accession>A0A0N5A7H8</accession>
<keyword evidence="5" id="KW-1185">Reference proteome</keyword>
<reference evidence="6" key="1">
    <citation type="submission" date="2017-02" db="UniProtKB">
        <authorList>
            <consortium name="WormBaseParasite"/>
        </authorList>
    </citation>
    <scope>IDENTIFICATION</scope>
</reference>
<dbReference type="InterPro" id="IPR013785">
    <property type="entry name" value="Aldolase_TIM"/>
</dbReference>
<dbReference type="PANTHER" id="PTHR42907">
    <property type="entry name" value="FMN-LINKED OXIDOREDUCTASES SUPERFAMILY PROTEIN"/>
    <property type="match status" value="1"/>
</dbReference>
<organism evidence="5 6">
    <name type="scientific">Parastrongyloides trichosuri</name>
    <name type="common">Possum-specific nematode worm</name>
    <dbReference type="NCBI Taxonomy" id="131310"/>
    <lineage>
        <taxon>Eukaryota</taxon>
        <taxon>Metazoa</taxon>
        <taxon>Ecdysozoa</taxon>
        <taxon>Nematoda</taxon>
        <taxon>Chromadorea</taxon>
        <taxon>Rhabditida</taxon>
        <taxon>Tylenchina</taxon>
        <taxon>Panagrolaimomorpha</taxon>
        <taxon>Strongyloidoidea</taxon>
        <taxon>Strongyloididae</taxon>
        <taxon>Parastrongyloides</taxon>
    </lineage>
</organism>
<dbReference type="Pfam" id="PF01207">
    <property type="entry name" value="Dus"/>
    <property type="match status" value="1"/>
</dbReference>
<dbReference type="AlphaFoldDB" id="A0A0N5A7H8"/>
<keyword evidence="2" id="KW-0521">NADP</keyword>
<dbReference type="CDD" id="cd02801">
    <property type="entry name" value="DUS_like_FMN"/>
    <property type="match status" value="1"/>
</dbReference>
<dbReference type="GO" id="GO:0000049">
    <property type="term" value="F:tRNA binding"/>
    <property type="evidence" value="ECO:0007669"/>
    <property type="project" value="UniProtKB-KW"/>
</dbReference>
<keyword evidence="1" id="KW-0820">tRNA-binding</keyword>
<dbReference type="PANTHER" id="PTHR42907:SF1">
    <property type="entry name" value="FMN-LINKED OXIDOREDUCTASES SUPERFAMILY PROTEIN"/>
    <property type="match status" value="1"/>
</dbReference>
<feature type="domain" description="DUS-like FMN-binding" evidence="4">
    <location>
        <begin position="1"/>
        <end position="143"/>
    </location>
</feature>
<dbReference type="WBParaSite" id="PTRK_0001795800.1">
    <property type="protein sequence ID" value="PTRK_0001795800.1"/>
    <property type="gene ID" value="PTRK_0001795800"/>
</dbReference>
<evidence type="ECO:0000259" key="4">
    <source>
        <dbReference type="Pfam" id="PF01207"/>
    </source>
</evidence>